<protein>
    <submittedName>
        <fullName evidence="1">Uncharacterized protein</fullName>
    </submittedName>
</protein>
<dbReference type="EMBL" id="PQXO01000059">
    <property type="protein sequence ID" value="TGO90571.1"/>
    <property type="molecule type" value="Genomic_DNA"/>
</dbReference>
<evidence type="ECO:0000313" key="2">
    <source>
        <dbReference type="Proteomes" id="UP000297280"/>
    </source>
</evidence>
<proteinExistence type="predicted"/>
<gene>
    <name evidence="1" type="ORF">BPOR_0059g00140</name>
</gene>
<keyword evidence="2" id="KW-1185">Reference proteome</keyword>
<evidence type="ECO:0000313" key="1">
    <source>
        <dbReference type="EMBL" id="TGO90571.1"/>
    </source>
</evidence>
<dbReference type="AlphaFoldDB" id="A0A4Z1L1C8"/>
<reference evidence="1 2" key="1">
    <citation type="submission" date="2017-12" db="EMBL/GenBank/DDBJ databases">
        <title>Comparative genomics of Botrytis spp.</title>
        <authorList>
            <person name="Valero-Jimenez C.A."/>
            <person name="Tapia P."/>
            <person name="Veloso J."/>
            <person name="Silva-Moreno E."/>
            <person name="Staats M."/>
            <person name="Valdes J.H."/>
            <person name="Van Kan J.A.L."/>
        </authorList>
    </citation>
    <scope>NUCLEOTIDE SEQUENCE [LARGE SCALE GENOMIC DNA]</scope>
    <source>
        <strain evidence="1 2">MUCL3349</strain>
    </source>
</reference>
<dbReference type="Proteomes" id="UP000297280">
    <property type="component" value="Unassembled WGS sequence"/>
</dbReference>
<accession>A0A4Z1L1C8</accession>
<comment type="caution">
    <text evidence="1">The sequence shown here is derived from an EMBL/GenBank/DDBJ whole genome shotgun (WGS) entry which is preliminary data.</text>
</comment>
<organism evidence="1 2">
    <name type="scientific">Botrytis porri</name>
    <dbReference type="NCBI Taxonomy" id="87229"/>
    <lineage>
        <taxon>Eukaryota</taxon>
        <taxon>Fungi</taxon>
        <taxon>Dikarya</taxon>
        <taxon>Ascomycota</taxon>
        <taxon>Pezizomycotina</taxon>
        <taxon>Leotiomycetes</taxon>
        <taxon>Helotiales</taxon>
        <taxon>Sclerotiniaceae</taxon>
        <taxon>Botrytis</taxon>
    </lineage>
</organism>
<name>A0A4Z1L1C8_9HELO</name>
<sequence length="274" mass="30942">MVAKVNTTQEWKNYTSSKSGYRDYGDKHEEKLYSDSELKDLFNVTLSAIQKTTEIKLSRPIEVFVIMNLNVMIGDLNNLLDVAIEILPGMKDGSQLRHYLHSMRLAYRLNTAEALGYPAGTDINQESNLLLHFGYQDSCLEVSMTDGGTITSLVEQRFEIPDFGGVGQIASLEKLEHLASRLKYFIRIPLSDSQPPALTEFRSIVFSGNATASEFQKICEIIIKVILEFADRFSEGINPAWVSAVGAARRAREYMLNPQNWDHGFQDQVYEDLS</sequence>